<protein>
    <recommendedName>
        <fullName evidence="4">TLDc domain-containing protein</fullName>
    </recommendedName>
</protein>
<dbReference type="OrthoDB" id="2439862at2759"/>
<evidence type="ECO:0000313" key="3">
    <source>
        <dbReference type="Proteomes" id="UP000266861"/>
    </source>
</evidence>
<accession>A0A397JFD5</accession>
<feature type="signal peptide" evidence="1">
    <location>
        <begin position="1"/>
        <end position="20"/>
    </location>
</feature>
<feature type="chain" id="PRO_5017414688" description="TLDc domain-containing protein" evidence="1">
    <location>
        <begin position="21"/>
        <end position="168"/>
    </location>
</feature>
<sequence length="168" mass="19788">MKIILKQLLNLIFLFKYSKLFLSGIVNIEDMDTKTIYELMIIANELELKELSRKLESYLIKSKASWLRNRFSFNLRRTISLPLRVNEPFSFIINNEHVTEPWVDRKSTIYSLANIPYEFQLILRGSRDDFHLKTFCYMCHGHFGTIMVAKVAGTEEILDGYNPLAWDN</sequence>
<name>A0A397JFD5_9GLOM</name>
<organism evidence="2 3">
    <name type="scientific">Diversispora epigaea</name>
    <dbReference type="NCBI Taxonomy" id="1348612"/>
    <lineage>
        <taxon>Eukaryota</taxon>
        <taxon>Fungi</taxon>
        <taxon>Fungi incertae sedis</taxon>
        <taxon>Mucoromycota</taxon>
        <taxon>Glomeromycotina</taxon>
        <taxon>Glomeromycetes</taxon>
        <taxon>Diversisporales</taxon>
        <taxon>Diversisporaceae</taxon>
        <taxon>Diversispora</taxon>
    </lineage>
</organism>
<reference evidence="2 3" key="1">
    <citation type="submission" date="2018-08" db="EMBL/GenBank/DDBJ databases">
        <title>Genome and evolution of the arbuscular mycorrhizal fungus Diversispora epigaea (formerly Glomus versiforme) and its bacterial endosymbionts.</title>
        <authorList>
            <person name="Sun X."/>
            <person name="Fei Z."/>
            <person name="Harrison M."/>
        </authorList>
    </citation>
    <scope>NUCLEOTIDE SEQUENCE [LARGE SCALE GENOMIC DNA]</scope>
    <source>
        <strain evidence="2 3">IT104</strain>
    </source>
</reference>
<dbReference type="EMBL" id="PQFF01000061">
    <property type="protein sequence ID" value="RHZ85518.1"/>
    <property type="molecule type" value="Genomic_DNA"/>
</dbReference>
<dbReference type="AlphaFoldDB" id="A0A397JFD5"/>
<evidence type="ECO:0008006" key="4">
    <source>
        <dbReference type="Google" id="ProtNLM"/>
    </source>
</evidence>
<keyword evidence="1" id="KW-0732">Signal</keyword>
<proteinExistence type="predicted"/>
<gene>
    <name evidence="2" type="ORF">Glove_64g31</name>
</gene>
<comment type="caution">
    <text evidence="2">The sequence shown here is derived from an EMBL/GenBank/DDBJ whole genome shotgun (WGS) entry which is preliminary data.</text>
</comment>
<evidence type="ECO:0000313" key="2">
    <source>
        <dbReference type="EMBL" id="RHZ85518.1"/>
    </source>
</evidence>
<evidence type="ECO:0000256" key="1">
    <source>
        <dbReference type="SAM" id="SignalP"/>
    </source>
</evidence>
<dbReference type="Proteomes" id="UP000266861">
    <property type="component" value="Unassembled WGS sequence"/>
</dbReference>
<keyword evidence="3" id="KW-1185">Reference proteome</keyword>